<keyword evidence="1" id="KW-0812">Transmembrane</keyword>
<reference evidence="2 3" key="1">
    <citation type="journal article" date="2014" name="Nat. Commun.">
        <title>Klebsormidium flaccidum genome reveals primary factors for plant terrestrial adaptation.</title>
        <authorList>
            <person name="Hori K."/>
            <person name="Maruyama F."/>
            <person name="Fujisawa T."/>
            <person name="Togashi T."/>
            <person name="Yamamoto N."/>
            <person name="Seo M."/>
            <person name="Sato S."/>
            <person name="Yamada T."/>
            <person name="Mori H."/>
            <person name="Tajima N."/>
            <person name="Moriyama T."/>
            <person name="Ikeuchi M."/>
            <person name="Watanabe M."/>
            <person name="Wada H."/>
            <person name="Kobayashi K."/>
            <person name="Saito M."/>
            <person name="Masuda T."/>
            <person name="Sasaki-Sekimoto Y."/>
            <person name="Mashiguchi K."/>
            <person name="Awai K."/>
            <person name="Shimojima M."/>
            <person name="Masuda S."/>
            <person name="Iwai M."/>
            <person name="Nobusawa T."/>
            <person name="Narise T."/>
            <person name="Kondo S."/>
            <person name="Saito H."/>
            <person name="Sato R."/>
            <person name="Murakawa M."/>
            <person name="Ihara Y."/>
            <person name="Oshima-Yamada Y."/>
            <person name="Ohtaka K."/>
            <person name="Satoh M."/>
            <person name="Sonobe K."/>
            <person name="Ishii M."/>
            <person name="Ohtani R."/>
            <person name="Kanamori-Sato M."/>
            <person name="Honoki R."/>
            <person name="Miyazaki D."/>
            <person name="Mochizuki H."/>
            <person name="Umetsu J."/>
            <person name="Higashi K."/>
            <person name="Shibata D."/>
            <person name="Kamiya Y."/>
            <person name="Sato N."/>
            <person name="Nakamura Y."/>
            <person name="Tabata S."/>
            <person name="Ida S."/>
            <person name="Kurokawa K."/>
            <person name="Ohta H."/>
        </authorList>
    </citation>
    <scope>NUCLEOTIDE SEQUENCE [LARGE SCALE GENOMIC DNA]</scope>
    <source>
        <strain evidence="2 3">NIES-2285</strain>
    </source>
</reference>
<keyword evidence="1" id="KW-1133">Transmembrane helix</keyword>
<feature type="transmembrane region" description="Helical" evidence="1">
    <location>
        <begin position="97"/>
        <end position="119"/>
    </location>
</feature>
<keyword evidence="1" id="KW-0472">Membrane</keyword>
<protein>
    <submittedName>
        <fullName evidence="2">Uncharacterized protein</fullName>
    </submittedName>
</protein>
<name>A0A1Y1I1Y1_KLENI</name>
<proteinExistence type="predicted"/>
<dbReference type="AlphaFoldDB" id="A0A1Y1I1Y1"/>
<sequence>MYEEHGQVSQLKEFLSLTYIYPGSHANWIEREKKERAEERQGSIESGIYRQLAQEVWRLEHEPLLRPNENSCGHSKLALFIFLYLNPLSLNHRAAEFVALLAILLPTSGAAALALARFYPQGHYAASFGLGGVALVILLAMQRLYLTVAERVPRRRFLGHPRRSCSFTGPLSYFANTQKSKLLKEIPVRYRMPCEFRSFR</sequence>
<keyword evidence="3" id="KW-1185">Reference proteome</keyword>
<organism evidence="2 3">
    <name type="scientific">Klebsormidium nitens</name>
    <name type="common">Green alga</name>
    <name type="synonym">Ulothrix nitens</name>
    <dbReference type="NCBI Taxonomy" id="105231"/>
    <lineage>
        <taxon>Eukaryota</taxon>
        <taxon>Viridiplantae</taxon>
        <taxon>Streptophyta</taxon>
        <taxon>Klebsormidiophyceae</taxon>
        <taxon>Klebsormidiales</taxon>
        <taxon>Klebsormidiaceae</taxon>
        <taxon>Klebsormidium</taxon>
    </lineage>
</organism>
<dbReference type="Proteomes" id="UP000054558">
    <property type="component" value="Unassembled WGS sequence"/>
</dbReference>
<dbReference type="EMBL" id="DF237162">
    <property type="protein sequence ID" value="GAQ84930.1"/>
    <property type="molecule type" value="Genomic_DNA"/>
</dbReference>
<accession>A0A1Y1I1Y1</accession>
<evidence type="ECO:0000313" key="3">
    <source>
        <dbReference type="Proteomes" id="UP000054558"/>
    </source>
</evidence>
<gene>
    <name evidence="2" type="ORF">KFL_002130070</name>
</gene>
<feature type="transmembrane region" description="Helical" evidence="1">
    <location>
        <begin position="125"/>
        <end position="146"/>
    </location>
</feature>
<evidence type="ECO:0000256" key="1">
    <source>
        <dbReference type="SAM" id="Phobius"/>
    </source>
</evidence>
<evidence type="ECO:0000313" key="2">
    <source>
        <dbReference type="EMBL" id="GAQ84930.1"/>
    </source>
</evidence>